<name>A0A1G2DII9_9BACT</name>
<sequence length="64" mass="7865">MQGNHAYNLMKQYVQEHKGLWRIKRNYIKEAKGHADAVAFWKRMEKDKERHIKELATLIKKYHR</sequence>
<comment type="caution">
    <text evidence="1">The sequence shown here is derived from an EMBL/GenBank/DDBJ whole genome shotgun (WGS) entry which is preliminary data.</text>
</comment>
<dbReference type="EMBL" id="MHLO01000016">
    <property type="protein sequence ID" value="OGZ12690.1"/>
    <property type="molecule type" value="Genomic_DNA"/>
</dbReference>
<organism evidence="1 2">
    <name type="scientific">Candidatus Lloydbacteria bacterium RIFCSPHIGHO2_02_FULL_54_17</name>
    <dbReference type="NCBI Taxonomy" id="1798664"/>
    <lineage>
        <taxon>Bacteria</taxon>
        <taxon>Candidatus Lloydiibacteriota</taxon>
    </lineage>
</organism>
<evidence type="ECO:0000313" key="2">
    <source>
        <dbReference type="Proteomes" id="UP000178636"/>
    </source>
</evidence>
<protein>
    <recommendedName>
        <fullName evidence="3">Ferritin-like diiron domain-containing protein</fullName>
    </recommendedName>
</protein>
<gene>
    <name evidence="1" type="ORF">A3C93_06310</name>
</gene>
<accession>A0A1G2DII9</accession>
<dbReference type="AlphaFoldDB" id="A0A1G2DII9"/>
<proteinExistence type="predicted"/>
<evidence type="ECO:0008006" key="3">
    <source>
        <dbReference type="Google" id="ProtNLM"/>
    </source>
</evidence>
<evidence type="ECO:0000313" key="1">
    <source>
        <dbReference type="EMBL" id="OGZ12690.1"/>
    </source>
</evidence>
<dbReference type="Proteomes" id="UP000178636">
    <property type="component" value="Unassembled WGS sequence"/>
</dbReference>
<dbReference type="STRING" id="1798664.A3C93_06310"/>
<reference evidence="1 2" key="1">
    <citation type="journal article" date="2016" name="Nat. Commun.">
        <title>Thousands of microbial genomes shed light on interconnected biogeochemical processes in an aquifer system.</title>
        <authorList>
            <person name="Anantharaman K."/>
            <person name="Brown C.T."/>
            <person name="Hug L.A."/>
            <person name="Sharon I."/>
            <person name="Castelle C.J."/>
            <person name="Probst A.J."/>
            <person name="Thomas B.C."/>
            <person name="Singh A."/>
            <person name="Wilkins M.J."/>
            <person name="Karaoz U."/>
            <person name="Brodie E.L."/>
            <person name="Williams K.H."/>
            <person name="Hubbard S.S."/>
            <person name="Banfield J.F."/>
        </authorList>
    </citation>
    <scope>NUCLEOTIDE SEQUENCE [LARGE SCALE GENOMIC DNA]</scope>
</reference>